<name>A0A2A6CWW4_PRIPA</name>
<organism evidence="1 2">
    <name type="scientific">Pristionchus pacificus</name>
    <name type="common">Parasitic nematode worm</name>
    <dbReference type="NCBI Taxonomy" id="54126"/>
    <lineage>
        <taxon>Eukaryota</taxon>
        <taxon>Metazoa</taxon>
        <taxon>Ecdysozoa</taxon>
        <taxon>Nematoda</taxon>
        <taxon>Chromadorea</taxon>
        <taxon>Rhabditida</taxon>
        <taxon>Rhabditina</taxon>
        <taxon>Diplogasteromorpha</taxon>
        <taxon>Diplogasteroidea</taxon>
        <taxon>Neodiplogasteridae</taxon>
        <taxon>Pristionchus</taxon>
    </lineage>
</organism>
<dbReference type="AlphaFoldDB" id="A0A2A6CWW4"/>
<proteinExistence type="predicted"/>
<reference evidence="1" key="2">
    <citation type="submission" date="2022-06" db="UniProtKB">
        <authorList>
            <consortium name="EnsemblMetazoa"/>
        </authorList>
    </citation>
    <scope>IDENTIFICATION</scope>
    <source>
        <strain evidence="1">PS312</strain>
    </source>
</reference>
<dbReference type="Proteomes" id="UP000005239">
    <property type="component" value="Unassembled WGS sequence"/>
</dbReference>
<dbReference type="EnsemblMetazoa" id="PPA33697.1">
    <property type="protein sequence ID" value="PPA33697.1"/>
    <property type="gene ID" value="WBGene00272066"/>
</dbReference>
<evidence type="ECO:0000313" key="2">
    <source>
        <dbReference type="Proteomes" id="UP000005239"/>
    </source>
</evidence>
<evidence type="ECO:0000313" key="1">
    <source>
        <dbReference type="EnsemblMetazoa" id="PPA33697.1"/>
    </source>
</evidence>
<reference evidence="2" key="1">
    <citation type="journal article" date="2008" name="Nat. Genet.">
        <title>The Pristionchus pacificus genome provides a unique perspective on nematode lifestyle and parasitism.</title>
        <authorList>
            <person name="Dieterich C."/>
            <person name="Clifton S.W."/>
            <person name="Schuster L.N."/>
            <person name="Chinwalla A."/>
            <person name="Delehaunty K."/>
            <person name="Dinkelacker I."/>
            <person name="Fulton L."/>
            <person name="Fulton R."/>
            <person name="Godfrey J."/>
            <person name="Minx P."/>
            <person name="Mitreva M."/>
            <person name="Roeseler W."/>
            <person name="Tian H."/>
            <person name="Witte H."/>
            <person name="Yang S.P."/>
            <person name="Wilson R.K."/>
            <person name="Sommer R.J."/>
        </authorList>
    </citation>
    <scope>NUCLEOTIDE SEQUENCE [LARGE SCALE GENOMIC DNA]</scope>
    <source>
        <strain evidence="2">PS312</strain>
    </source>
</reference>
<dbReference type="OrthoDB" id="5873466at2759"/>
<sequence>MANVLLDHGAQISLISRKLATRLQLIPVGHQPICISGLNGSQNVPDPPAHHEIVEFQLVTHNGKHTIKAAARDTNAIIGTIYHPPLSSNDLAVIESTLSSVPNHFRAYELAIASTKR</sequence>
<protein>
    <submittedName>
        <fullName evidence="1">Uncharacterized protein</fullName>
    </submittedName>
</protein>
<gene>
    <name evidence="1" type="primary">WBGene00272066</name>
</gene>
<accession>A0A8R1YM68</accession>
<keyword evidence="2" id="KW-1185">Reference proteome</keyword>
<accession>A0A2A6CWW4</accession>